<dbReference type="GO" id="GO:0007021">
    <property type="term" value="P:tubulin complex assembly"/>
    <property type="evidence" value="ECO:0007669"/>
    <property type="project" value="InterPro"/>
</dbReference>
<dbReference type="OrthoDB" id="1735853at2759"/>
<evidence type="ECO:0000259" key="4">
    <source>
        <dbReference type="Pfam" id="PF25767"/>
    </source>
</evidence>
<dbReference type="EMBL" id="ML769420">
    <property type="protein sequence ID" value="KAE9404074.1"/>
    <property type="molecule type" value="Genomic_DNA"/>
</dbReference>
<sequence length="1147" mass="128718">MADEDSETKIFSSFEKHAEFSKAQAEFLKSDLTEEPPKEQKADDQALYQKLVDILDEYQEQSYLLDPFLEELVTPVAECLKSHAKDFLSDHSRRGSDFRIWRLSMLLYSYIKCRGYKTVIRFFPHEVADLWIVLGYLDAQDSCAHASVHWALRYVLLLWLSLVCMLPFDLSQFDEHEKGHTARVIENTTKQYLSNAGLEREGAAIVLSRFYMRQDTSEEFIGFIEWSKGALAESAGVFTAIGILHVVCEILKSGPLELLQPKIPDFMAFADVMDSQKTLISNTIVRKLKTKLISRIGLRLLPGKFGARRAKGRFLTNDIVIQQSQVMEEEEIEVPEEVEAVLEQIFTALQDKDTLVRWSAAKGVARIAERLPPDLADQVLETVLGHFSIHSVAAASLYDVPAIAEATWHGACLACAEMTRRGVVFPERLPELVGWLSKALYFDLRKGAHSVGSNVRDASAYVLWALARSHEITSLAPLASALARHLVTVSLYDREVQIRRAASAGFQEFVGRTNLFPRGIDVLRKTDFYAVGVRRNSFLVAAPQVAEHMEYRPYLLDHLVDVALRHWDISMRRVGAQSLRLISIQKCVKLLEASDNSDVHGGLLGLIELALAYQEIHSGDLLESHKRRLFQYLTHIPESTVLGTRNEIVTAAACQLITQTITLSEIDLGTQSSVSNWRKIVEYGLKHRDLAVQEAATAAMGAISKLVDCSTLVLRLIRELKQGSFISQQSLGRLLGVIDYDSHPACLPQSIEVLLEGVNRSTGPFKSNVEARQTCYEAMPLLLANTVTHLSRHLTVDVVLSLFDALHDGLTDYSVDERGDVGSWIRIACVNALGSIIETLIKRAGHIENFESYLPPLKYHESIRGILKQGVERLDNVRQESGRTFLRLLSLPPPDVKDPGRWTVESSAFMRGLFVTDEAIEWNDAHWLFPKAVQILEVKLYRKSVLLGLIASVGSLTDSTHRPVSASLVSYVRSLPVRRTQSQNYDLLSIANDLLEHAQANWIANSIVIPVLQVFNVLLEGDAFRLLGDDKEGIQFLERLFSVVSRYVDRIKSVKRLHQAMKVIVHLLSFPSLYKLCVEALPNFLSHQYPSVRSETAEFLYISLQSLDLGRETDEAENVILETEWSSGSADEVKEAADSVSSLLLTD</sequence>
<dbReference type="InterPro" id="IPR058033">
    <property type="entry name" value="ARM_TBCD_2nd"/>
</dbReference>
<dbReference type="GO" id="GO:0005096">
    <property type="term" value="F:GTPase activator activity"/>
    <property type="evidence" value="ECO:0007669"/>
    <property type="project" value="InterPro"/>
</dbReference>
<evidence type="ECO:0000256" key="2">
    <source>
        <dbReference type="PROSITE-ProRule" id="PRU00103"/>
    </source>
</evidence>
<evidence type="ECO:0000313" key="5">
    <source>
        <dbReference type="EMBL" id="KAE9404074.1"/>
    </source>
</evidence>
<dbReference type="GO" id="GO:0000226">
    <property type="term" value="P:microtubule cytoskeleton organization"/>
    <property type="evidence" value="ECO:0007669"/>
    <property type="project" value="TreeGrafter"/>
</dbReference>
<evidence type="ECO:0000259" key="3">
    <source>
        <dbReference type="Pfam" id="PF12612"/>
    </source>
</evidence>
<feature type="domain" description="Tubulin-folding cofactor D C-terminal" evidence="3">
    <location>
        <begin position="861"/>
        <end position="1056"/>
    </location>
</feature>
<dbReference type="GO" id="GO:0048487">
    <property type="term" value="F:beta-tubulin binding"/>
    <property type="evidence" value="ECO:0007669"/>
    <property type="project" value="InterPro"/>
</dbReference>
<keyword evidence="1" id="KW-0143">Chaperone</keyword>
<dbReference type="PROSITE" id="PS50077">
    <property type="entry name" value="HEAT_REPEAT"/>
    <property type="match status" value="1"/>
</dbReference>
<dbReference type="InterPro" id="IPR011989">
    <property type="entry name" value="ARM-like"/>
</dbReference>
<dbReference type="Gene3D" id="1.25.10.10">
    <property type="entry name" value="Leucine-rich Repeat Variant"/>
    <property type="match status" value="2"/>
</dbReference>
<dbReference type="InterPro" id="IPR016024">
    <property type="entry name" value="ARM-type_fold"/>
</dbReference>
<proteinExistence type="predicted"/>
<gene>
    <name evidence="5" type="ORF">BT96DRAFT_964362</name>
</gene>
<dbReference type="Proteomes" id="UP000799118">
    <property type="component" value="Unassembled WGS sequence"/>
</dbReference>
<protein>
    <submittedName>
        <fullName evidence="5">TBCD protein</fullName>
    </submittedName>
</protein>
<dbReference type="InterPro" id="IPR021133">
    <property type="entry name" value="HEAT_type_2"/>
</dbReference>
<dbReference type="Pfam" id="PF12612">
    <property type="entry name" value="TFCD_C"/>
    <property type="match status" value="1"/>
</dbReference>
<dbReference type="GO" id="GO:0007023">
    <property type="term" value="P:post-chaperonin tubulin folding pathway"/>
    <property type="evidence" value="ECO:0007669"/>
    <property type="project" value="InterPro"/>
</dbReference>
<feature type="domain" description="Tubulin-folding cofactor D ARM repeats" evidence="4">
    <location>
        <begin position="322"/>
        <end position="520"/>
    </location>
</feature>
<dbReference type="PANTHER" id="PTHR12658:SF0">
    <property type="entry name" value="TUBULIN-SPECIFIC CHAPERONE D"/>
    <property type="match status" value="1"/>
</dbReference>
<dbReference type="PANTHER" id="PTHR12658">
    <property type="entry name" value="BETA-TUBULIN COFACTOR D"/>
    <property type="match status" value="1"/>
</dbReference>
<name>A0A6A4I5J3_9AGAR</name>
<keyword evidence="6" id="KW-1185">Reference proteome</keyword>
<evidence type="ECO:0000256" key="1">
    <source>
        <dbReference type="ARBA" id="ARBA00023186"/>
    </source>
</evidence>
<dbReference type="AlphaFoldDB" id="A0A6A4I5J3"/>
<dbReference type="SUPFAM" id="SSF48371">
    <property type="entry name" value="ARM repeat"/>
    <property type="match status" value="1"/>
</dbReference>
<dbReference type="InterPro" id="IPR022577">
    <property type="entry name" value="TBCD_C"/>
</dbReference>
<evidence type="ECO:0000313" key="6">
    <source>
        <dbReference type="Proteomes" id="UP000799118"/>
    </source>
</evidence>
<accession>A0A6A4I5J3</accession>
<dbReference type="Pfam" id="PF23579">
    <property type="entry name" value="ARM_TBCD"/>
    <property type="match status" value="1"/>
</dbReference>
<reference evidence="5" key="1">
    <citation type="journal article" date="2019" name="Environ. Microbiol.">
        <title>Fungal ecological strategies reflected in gene transcription - a case study of two litter decomposers.</title>
        <authorList>
            <person name="Barbi F."/>
            <person name="Kohler A."/>
            <person name="Barry K."/>
            <person name="Baskaran P."/>
            <person name="Daum C."/>
            <person name="Fauchery L."/>
            <person name="Ihrmark K."/>
            <person name="Kuo A."/>
            <person name="LaButti K."/>
            <person name="Lipzen A."/>
            <person name="Morin E."/>
            <person name="Grigoriev I.V."/>
            <person name="Henrissat B."/>
            <person name="Lindahl B."/>
            <person name="Martin F."/>
        </authorList>
    </citation>
    <scope>NUCLEOTIDE SEQUENCE</scope>
    <source>
        <strain evidence="5">JB14</strain>
    </source>
</reference>
<dbReference type="Pfam" id="PF25767">
    <property type="entry name" value="ARM_TBCD_2nd"/>
    <property type="match status" value="1"/>
</dbReference>
<organism evidence="5 6">
    <name type="scientific">Gymnopus androsaceus JB14</name>
    <dbReference type="NCBI Taxonomy" id="1447944"/>
    <lineage>
        <taxon>Eukaryota</taxon>
        <taxon>Fungi</taxon>
        <taxon>Dikarya</taxon>
        <taxon>Basidiomycota</taxon>
        <taxon>Agaricomycotina</taxon>
        <taxon>Agaricomycetes</taxon>
        <taxon>Agaricomycetidae</taxon>
        <taxon>Agaricales</taxon>
        <taxon>Marasmiineae</taxon>
        <taxon>Omphalotaceae</taxon>
        <taxon>Gymnopus</taxon>
    </lineage>
</organism>
<feature type="repeat" description="HEAT" evidence="2">
    <location>
        <begin position="341"/>
        <end position="378"/>
    </location>
</feature>
<dbReference type="InterPro" id="IPR033162">
    <property type="entry name" value="TBCD"/>
</dbReference>